<accession>A0A9W3DJB5</accession>
<dbReference type="InterPro" id="IPR009719">
    <property type="entry name" value="GIP1_N"/>
</dbReference>
<name>A0A9W3DJB5_RAPSA</name>
<dbReference type="KEGG" id="rsz:130511139"/>
<dbReference type="Pfam" id="PF06972">
    <property type="entry name" value="GIP1_N"/>
    <property type="match status" value="1"/>
</dbReference>
<reference evidence="3" key="1">
    <citation type="journal article" date="2019" name="Database">
        <title>The radish genome database (RadishGD): an integrated information resource for radish genomics.</title>
        <authorList>
            <person name="Yu H.J."/>
            <person name="Baek S."/>
            <person name="Lee Y.J."/>
            <person name="Cho A."/>
            <person name="Mun J.H."/>
        </authorList>
    </citation>
    <scope>NUCLEOTIDE SEQUENCE [LARGE SCALE GENOMIC DNA]</scope>
    <source>
        <strain evidence="3">cv. WK10039</strain>
    </source>
</reference>
<dbReference type="InterPro" id="IPR009060">
    <property type="entry name" value="UBA-like_sf"/>
</dbReference>
<organism evidence="3 4">
    <name type="scientific">Raphanus sativus</name>
    <name type="common">Radish</name>
    <name type="synonym">Raphanus raphanistrum var. sativus</name>
    <dbReference type="NCBI Taxonomy" id="3726"/>
    <lineage>
        <taxon>Eukaryota</taxon>
        <taxon>Viridiplantae</taxon>
        <taxon>Streptophyta</taxon>
        <taxon>Embryophyta</taxon>
        <taxon>Tracheophyta</taxon>
        <taxon>Spermatophyta</taxon>
        <taxon>Magnoliopsida</taxon>
        <taxon>eudicotyledons</taxon>
        <taxon>Gunneridae</taxon>
        <taxon>Pentapetalae</taxon>
        <taxon>rosids</taxon>
        <taxon>malvids</taxon>
        <taxon>Brassicales</taxon>
        <taxon>Brassicaceae</taxon>
        <taxon>Brassiceae</taxon>
        <taxon>Raphanus</taxon>
    </lineage>
</organism>
<evidence type="ECO:0000313" key="3">
    <source>
        <dbReference type="Proteomes" id="UP000504610"/>
    </source>
</evidence>
<gene>
    <name evidence="4" type="primary">LOC130511139</name>
</gene>
<evidence type="ECO:0000256" key="1">
    <source>
        <dbReference type="SAM" id="MobiDB-lite"/>
    </source>
</evidence>
<feature type="compositionally biased region" description="Polar residues" evidence="1">
    <location>
        <begin position="137"/>
        <end position="155"/>
    </location>
</feature>
<dbReference type="OrthoDB" id="1099131at2759"/>
<dbReference type="GeneID" id="130511139"/>
<feature type="compositionally biased region" description="Low complexity" evidence="1">
    <location>
        <begin position="71"/>
        <end position="84"/>
    </location>
</feature>
<keyword evidence="3" id="KW-1185">Reference proteome</keyword>
<dbReference type="Proteomes" id="UP000504610">
    <property type="component" value="Chromosome 4"/>
</dbReference>
<dbReference type="SUPFAM" id="SSF46934">
    <property type="entry name" value="UBA-like"/>
    <property type="match status" value="1"/>
</dbReference>
<protein>
    <submittedName>
        <fullName evidence="4">Uncharacterized protein LOC130511139</fullName>
    </submittedName>
</protein>
<feature type="domain" description="GBF-interacting protein 1 N-terminal" evidence="2">
    <location>
        <begin position="21"/>
        <end position="62"/>
    </location>
</feature>
<feature type="region of interest" description="Disordered" evidence="1">
    <location>
        <begin position="63"/>
        <end position="155"/>
    </location>
</feature>
<proteinExistence type="predicted"/>
<dbReference type="RefSeq" id="XP_056863980.1">
    <property type="nucleotide sequence ID" value="XM_057008000.1"/>
</dbReference>
<reference evidence="4" key="2">
    <citation type="submission" date="2025-08" db="UniProtKB">
        <authorList>
            <consortium name="RefSeq"/>
        </authorList>
    </citation>
    <scope>IDENTIFICATION</scope>
    <source>
        <tissue evidence="4">Leaf</tissue>
    </source>
</reference>
<evidence type="ECO:0000313" key="4">
    <source>
        <dbReference type="RefSeq" id="XP_056863980.1"/>
    </source>
</evidence>
<dbReference type="AlphaFoldDB" id="A0A9W3DJB5"/>
<sequence length="171" mass="18095">MGRKRNKKGAKDEGNAAEVAMEKAVQRVQAILREHSEQEIRETLLQCNLNHNVAIDRLLSQQDASNEQGASTQSTDSPTTTSSSVLLPNQSGLPNVPVSSGEAVPLSSESSSSAITNDETRSVPISSSEAAPYLPVPSTSDVTNGESRSVPISSTEIVPRLSVSSSRYLSS</sequence>
<evidence type="ECO:0000259" key="2">
    <source>
        <dbReference type="Pfam" id="PF06972"/>
    </source>
</evidence>
<feature type="compositionally biased region" description="Low complexity" evidence="1">
    <location>
        <begin position="99"/>
        <end position="113"/>
    </location>
</feature>